<dbReference type="EMBL" id="CP020370">
    <property type="protein sequence ID" value="AUB83023.1"/>
    <property type="molecule type" value="Genomic_DNA"/>
</dbReference>
<dbReference type="KEGG" id="tsy:THSYN_20140"/>
<dbReference type="Proteomes" id="UP000232638">
    <property type="component" value="Chromosome"/>
</dbReference>
<sequence length="139" mass="15276">MEARLPESKLSVPPVAEQRLTRCSTRAVERLVRGRAMMRRRAFLACEGGFAWMQIAGVGGQGKSRLGCELTLRARGQGWPAGFLESGQDLAACGDAWARWQPRQPHLIVLDYVIGREAQIAPVIQTLAPSIQGCYWLAA</sequence>
<accession>A0A2K8UBR0</accession>
<protein>
    <submittedName>
        <fullName evidence="1">Uncharacterized protein</fullName>
    </submittedName>
</protein>
<reference evidence="1 2" key="1">
    <citation type="submission" date="2017-03" db="EMBL/GenBank/DDBJ databases">
        <title>Complete genome sequence of Candidatus 'Thiodictyon syntrophicum' sp. nov. strain Cad16T, a photolithoautotroph purple sulfur bacterium isolated from an alpine meromictic lake.</title>
        <authorList>
            <person name="Luedin S.M."/>
            <person name="Pothier J.F."/>
            <person name="Danza F."/>
            <person name="Storelli N."/>
            <person name="Wittwer M."/>
            <person name="Tonolla M."/>
        </authorList>
    </citation>
    <scope>NUCLEOTIDE SEQUENCE [LARGE SCALE GENOMIC DNA]</scope>
    <source>
        <strain evidence="1 2">Cad16T</strain>
    </source>
</reference>
<dbReference type="OrthoDB" id="9149083at2"/>
<proteinExistence type="predicted"/>
<organism evidence="1 2">
    <name type="scientific">Candidatus Thiodictyon syntrophicum</name>
    <dbReference type="NCBI Taxonomy" id="1166950"/>
    <lineage>
        <taxon>Bacteria</taxon>
        <taxon>Pseudomonadati</taxon>
        <taxon>Pseudomonadota</taxon>
        <taxon>Gammaproteobacteria</taxon>
        <taxon>Chromatiales</taxon>
        <taxon>Chromatiaceae</taxon>
        <taxon>Thiodictyon</taxon>
    </lineage>
</organism>
<dbReference type="RefSeq" id="WP_100920723.1">
    <property type="nucleotide sequence ID" value="NZ_CP020370.1"/>
</dbReference>
<name>A0A2K8UBR0_9GAMM</name>
<evidence type="ECO:0000313" key="2">
    <source>
        <dbReference type="Proteomes" id="UP000232638"/>
    </source>
</evidence>
<dbReference type="AlphaFoldDB" id="A0A2K8UBR0"/>
<evidence type="ECO:0000313" key="1">
    <source>
        <dbReference type="EMBL" id="AUB83023.1"/>
    </source>
</evidence>
<keyword evidence="2" id="KW-1185">Reference proteome</keyword>
<gene>
    <name evidence="1" type="ORF">THSYN_20140</name>
</gene>